<organism evidence="1 2">
    <name type="scientific">Palleronia pelagia</name>
    <dbReference type="NCBI Taxonomy" id="387096"/>
    <lineage>
        <taxon>Bacteria</taxon>
        <taxon>Pseudomonadati</taxon>
        <taxon>Pseudomonadota</taxon>
        <taxon>Alphaproteobacteria</taxon>
        <taxon>Rhodobacterales</taxon>
        <taxon>Roseobacteraceae</taxon>
        <taxon>Palleronia</taxon>
    </lineage>
</organism>
<dbReference type="EMBL" id="FOCM01000001">
    <property type="protein sequence ID" value="SEM79333.1"/>
    <property type="molecule type" value="Genomic_DNA"/>
</dbReference>
<protein>
    <recommendedName>
        <fullName evidence="3">Lipoprotein</fullName>
    </recommendedName>
</protein>
<evidence type="ECO:0000313" key="1">
    <source>
        <dbReference type="EMBL" id="SEM79333.1"/>
    </source>
</evidence>
<proteinExistence type="predicted"/>
<gene>
    <name evidence="1" type="ORF">SAMN04488011_101492</name>
</gene>
<evidence type="ECO:0000313" key="2">
    <source>
        <dbReference type="Proteomes" id="UP000199372"/>
    </source>
</evidence>
<dbReference type="RefSeq" id="WP_236736929.1">
    <property type="nucleotide sequence ID" value="NZ_FOCM01000001.1"/>
</dbReference>
<dbReference type="PROSITE" id="PS51257">
    <property type="entry name" value="PROKAR_LIPOPROTEIN"/>
    <property type="match status" value="1"/>
</dbReference>
<reference evidence="2" key="1">
    <citation type="submission" date="2016-10" db="EMBL/GenBank/DDBJ databases">
        <authorList>
            <person name="Varghese N."/>
            <person name="Submissions S."/>
        </authorList>
    </citation>
    <scope>NUCLEOTIDE SEQUENCE [LARGE SCALE GENOMIC DNA]</scope>
    <source>
        <strain evidence="2">DSM 26893</strain>
    </source>
</reference>
<name>A0A1H8B947_9RHOB</name>
<sequence>MRTVVTGVMVIGLLAGCGRVADSRLNPFNWFSRSAPATVTLSDAPAADPRPLIDQIATLEVTQNPGGAVVRATGVADRQGFYEGALLRVPGTEPGVLAYEFRAAPPPTATRVSTERSREVTVAEYLTNRQLGGIREIRVSGARNARAVRR</sequence>
<accession>A0A1H8B947</accession>
<evidence type="ECO:0008006" key="3">
    <source>
        <dbReference type="Google" id="ProtNLM"/>
    </source>
</evidence>
<dbReference type="AlphaFoldDB" id="A0A1H8B947"/>
<keyword evidence="2" id="KW-1185">Reference proteome</keyword>
<dbReference type="Proteomes" id="UP000199372">
    <property type="component" value="Unassembled WGS sequence"/>
</dbReference>